<dbReference type="AlphaFoldDB" id="A0AAW1CW63"/>
<proteinExistence type="predicted"/>
<sequence length="235" mass="27313">MPRYEVMKPKRSDYYLGEPIYYSHEWHPSVGGTGDVITSDSDTYIQKLKPKTIYVPRKKKSSYIKYTSPRYVRKEPVTVIRTSNATYPVVHEYKARSSKNPMNSSQPLAAGDSLRNHKKIVDLITECFSVNENDEMEGMNHRISHIDSTLCVEIMRKITDTLMKYQPNLLSTENVNKSVHLNILKQLRTDHLRHIQQEIKHIEDLDQFLHNFGLNNQSGDNDSKIYKLEVNLSDN</sequence>
<organism evidence="1 2">
    <name type="scientific">Rhynocoris fuscipes</name>
    <dbReference type="NCBI Taxonomy" id="488301"/>
    <lineage>
        <taxon>Eukaryota</taxon>
        <taxon>Metazoa</taxon>
        <taxon>Ecdysozoa</taxon>
        <taxon>Arthropoda</taxon>
        <taxon>Hexapoda</taxon>
        <taxon>Insecta</taxon>
        <taxon>Pterygota</taxon>
        <taxon>Neoptera</taxon>
        <taxon>Paraneoptera</taxon>
        <taxon>Hemiptera</taxon>
        <taxon>Heteroptera</taxon>
        <taxon>Panheteroptera</taxon>
        <taxon>Cimicomorpha</taxon>
        <taxon>Reduviidae</taxon>
        <taxon>Harpactorinae</taxon>
        <taxon>Harpactorini</taxon>
        <taxon>Rhynocoris</taxon>
    </lineage>
</organism>
<reference evidence="1 2" key="1">
    <citation type="submission" date="2022-12" db="EMBL/GenBank/DDBJ databases">
        <title>Chromosome-level genome assembly of true bugs.</title>
        <authorList>
            <person name="Ma L."/>
            <person name="Li H."/>
        </authorList>
    </citation>
    <scope>NUCLEOTIDE SEQUENCE [LARGE SCALE GENOMIC DNA]</scope>
    <source>
        <strain evidence="1">Lab_2022b</strain>
    </source>
</reference>
<protein>
    <submittedName>
        <fullName evidence="1">Uncharacterized protein</fullName>
    </submittedName>
</protein>
<dbReference type="EMBL" id="JAPXFL010000009">
    <property type="protein sequence ID" value="KAK9501884.1"/>
    <property type="molecule type" value="Genomic_DNA"/>
</dbReference>
<evidence type="ECO:0000313" key="1">
    <source>
        <dbReference type="EMBL" id="KAK9501884.1"/>
    </source>
</evidence>
<comment type="caution">
    <text evidence="1">The sequence shown here is derived from an EMBL/GenBank/DDBJ whole genome shotgun (WGS) entry which is preliminary data.</text>
</comment>
<dbReference type="Proteomes" id="UP001461498">
    <property type="component" value="Unassembled WGS sequence"/>
</dbReference>
<accession>A0AAW1CW63</accession>
<gene>
    <name evidence="1" type="ORF">O3M35_012523</name>
</gene>
<name>A0AAW1CW63_9HEMI</name>
<evidence type="ECO:0000313" key="2">
    <source>
        <dbReference type="Proteomes" id="UP001461498"/>
    </source>
</evidence>
<keyword evidence="2" id="KW-1185">Reference proteome</keyword>